<feature type="compositionally biased region" description="Polar residues" evidence="1">
    <location>
        <begin position="69"/>
        <end position="88"/>
    </location>
</feature>
<accession>A0A518AXX7</accession>
<dbReference type="KEGG" id="knv:Pan216_04010"/>
<gene>
    <name evidence="2" type="ORF">Pan216_04010</name>
</gene>
<dbReference type="RefSeq" id="WP_145254052.1">
    <property type="nucleotide sequence ID" value="NZ_CP036279.1"/>
</dbReference>
<evidence type="ECO:0000313" key="3">
    <source>
        <dbReference type="Proteomes" id="UP000317093"/>
    </source>
</evidence>
<keyword evidence="3" id="KW-1185">Reference proteome</keyword>
<reference evidence="2 3" key="1">
    <citation type="submission" date="2019-02" db="EMBL/GenBank/DDBJ databases">
        <title>Deep-cultivation of Planctomycetes and their phenomic and genomic characterization uncovers novel biology.</title>
        <authorList>
            <person name="Wiegand S."/>
            <person name="Jogler M."/>
            <person name="Boedeker C."/>
            <person name="Pinto D."/>
            <person name="Vollmers J."/>
            <person name="Rivas-Marin E."/>
            <person name="Kohn T."/>
            <person name="Peeters S.H."/>
            <person name="Heuer A."/>
            <person name="Rast P."/>
            <person name="Oberbeckmann S."/>
            <person name="Bunk B."/>
            <person name="Jeske O."/>
            <person name="Meyerdierks A."/>
            <person name="Storesund J.E."/>
            <person name="Kallscheuer N."/>
            <person name="Luecker S."/>
            <person name="Lage O.M."/>
            <person name="Pohl T."/>
            <person name="Merkel B.J."/>
            <person name="Hornburger P."/>
            <person name="Mueller R.-W."/>
            <person name="Bruemmer F."/>
            <person name="Labrenz M."/>
            <person name="Spormann A.M."/>
            <person name="Op den Camp H."/>
            <person name="Overmann J."/>
            <person name="Amann R."/>
            <person name="Jetten M.S.M."/>
            <person name="Mascher T."/>
            <person name="Medema M.H."/>
            <person name="Devos D.P."/>
            <person name="Kaster A.-K."/>
            <person name="Ovreas L."/>
            <person name="Rohde M."/>
            <person name="Galperin M.Y."/>
            <person name="Jogler C."/>
        </authorList>
    </citation>
    <scope>NUCLEOTIDE SEQUENCE [LARGE SCALE GENOMIC DNA]</scope>
    <source>
        <strain evidence="2 3">Pan216</strain>
    </source>
</reference>
<name>A0A518AXX7_9BACT</name>
<dbReference type="OrthoDB" id="289470at2"/>
<dbReference type="AlphaFoldDB" id="A0A518AXX7"/>
<sequence>MLKLNIGLSRKVGEANYGSRGASVHLELEVESALIGDHEGLRQRVRQLFQMARASVDEELNGHGGPNGDRSNGTTRSTNGHSNGRQATLSQLRAIHAIADRQGIDLKGELRDRFGVERADMLGIGQASELIDAIKNARANGGRR</sequence>
<dbReference type="EMBL" id="CP036279">
    <property type="protein sequence ID" value="QDU59571.1"/>
    <property type="molecule type" value="Genomic_DNA"/>
</dbReference>
<proteinExistence type="predicted"/>
<organism evidence="2 3">
    <name type="scientific">Kolteria novifilia</name>
    <dbReference type="NCBI Taxonomy" id="2527975"/>
    <lineage>
        <taxon>Bacteria</taxon>
        <taxon>Pseudomonadati</taxon>
        <taxon>Planctomycetota</taxon>
        <taxon>Planctomycetia</taxon>
        <taxon>Kolteriales</taxon>
        <taxon>Kolteriaceae</taxon>
        <taxon>Kolteria</taxon>
    </lineage>
</organism>
<evidence type="ECO:0000313" key="2">
    <source>
        <dbReference type="EMBL" id="QDU59571.1"/>
    </source>
</evidence>
<protein>
    <submittedName>
        <fullName evidence="2">Uncharacterized protein</fullName>
    </submittedName>
</protein>
<dbReference type="Proteomes" id="UP000317093">
    <property type="component" value="Chromosome"/>
</dbReference>
<feature type="region of interest" description="Disordered" evidence="1">
    <location>
        <begin position="56"/>
        <end position="88"/>
    </location>
</feature>
<evidence type="ECO:0000256" key="1">
    <source>
        <dbReference type="SAM" id="MobiDB-lite"/>
    </source>
</evidence>